<dbReference type="InterPro" id="IPR050367">
    <property type="entry name" value="APC_superfamily"/>
</dbReference>
<evidence type="ECO:0000256" key="3">
    <source>
        <dbReference type="ARBA" id="ARBA00022989"/>
    </source>
</evidence>
<organism evidence="7 8">
    <name type="scientific">Rhodococcus jostii</name>
    <dbReference type="NCBI Taxonomy" id="132919"/>
    <lineage>
        <taxon>Bacteria</taxon>
        <taxon>Bacillati</taxon>
        <taxon>Actinomycetota</taxon>
        <taxon>Actinomycetes</taxon>
        <taxon>Mycobacteriales</taxon>
        <taxon>Nocardiaceae</taxon>
        <taxon>Rhodococcus</taxon>
    </lineage>
</organism>
<feature type="transmembrane region" description="Helical" evidence="5">
    <location>
        <begin position="103"/>
        <end position="128"/>
    </location>
</feature>
<proteinExistence type="predicted"/>
<keyword evidence="3 5" id="KW-1133">Transmembrane helix</keyword>
<evidence type="ECO:0000256" key="2">
    <source>
        <dbReference type="ARBA" id="ARBA00022692"/>
    </source>
</evidence>
<keyword evidence="2 5" id="KW-0812">Transmembrane</keyword>
<dbReference type="Pfam" id="PF00324">
    <property type="entry name" value="AA_permease"/>
    <property type="match status" value="1"/>
</dbReference>
<sequence>MTNAQETAPIHPGHALSTKPTRVLGVLSLVLIGLAFNGVMNIFTSYGLVTQATDGHLAAGYAFATLAMAVTAVSYISMSRIVKKGGSAYAYTEKAFGSRAGFMVGWTILLDYLFTPMVCFLLLGIYLNAQFPSVPVWLFTLLGIVITFIANLLGTKFVSRAGGALISTTFVIIVVFVLLGLFHSGASFADGMASLVPTPGELPIVFSGVSLLAVSFAGFDVISTMSEEAKDPGRTIPRATLITVLVMGAGFVAISFVGAMVEPGTDFANVDAAGLEVMKAVGGPLLGAAFLIVYICSLMASALVSQASAARIIYTMGRDGVLPKRLFGTLVTKSKIPMGGFIVASLIGLIALFVTVENSFIMLAFGMLVAFCAVNLATFKYFIFDLHKRGFGNLVRYGVLPLVGFGMTMWLWSTLSGATFVFGLSWVAVGFAYLAYSTRFFRTSPPVIDFSEV</sequence>
<feature type="transmembrane region" description="Helical" evidence="5">
    <location>
        <begin position="418"/>
        <end position="436"/>
    </location>
</feature>
<gene>
    <name evidence="7" type="ORF">R3Q59_39000</name>
</gene>
<evidence type="ECO:0000256" key="1">
    <source>
        <dbReference type="ARBA" id="ARBA00004141"/>
    </source>
</evidence>
<feature type="transmembrane region" description="Helical" evidence="5">
    <location>
        <begin position="161"/>
        <end position="182"/>
    </location>
</feature>
<evidence type="ECO:0000313" key="7">
    <source>
        <dbReference type="EMBL" id="MDV6286476.1"/>
    </source>
</evidence>
<dbReference type="EMBL" id="JAWLKA010000039">
    <property type="protein sequence ID" value="MDV6286476.1"/>
    <property type="molecule type" value="Genomic_DNA"/>
</dbReference>
<comment type="subcellular location">
    <subcellularLocation>
        <location evidence="1">Membrane</location>
        <topology evidence="1">Multi-pass membrane protein</topology>
    </subcellularLocation>
</comment>
<dbReference type="Gene3D" id="1.20.1740.10">
    <property type="entry name" value="Amino acid/polyamine transporter I"/>
    <property type="match status" value="1"/>
</dbReference>
<feature type="domain" description="Amino acid permease/ SLC12A" evidence="6">
    <location>
        <begin position="37"/>
        <end position="375"/>
    </location>
</feature>
<name>A0ABU4CSB8_RHOJO</name>
<accession>A0ABU4CSB8</accession>
<feature type="transmembrane region" description="Helical" evidence="5">
    <location>
        <begin position="335"/>
        <end position="354"/>
    </location>
</feature>
<dbReference type="RefSeq" id="WP_317571510.1">
    <property type="nucleotide sequence ID" value="NZ_JAWLKA010000039.1"/>
</dbReference>
<dbReference type="InterPro" id="IPR004841">
    <property type="entry name" value="AA-permease/SLC12A_dom"/>
</dbReference>
<reference evidence="7 8" key="1">
    <citation type="submission" date="2023-10" db="EMBL/GenBank/DDBJ databases">
        <title>Development of a sustainable strategy for remediation of hydrocarbon-contaminated territories based on the waste exchange concept.</title>
        <authorList>
            <person name="Krivoruchko A."/>
        </authorList>
    </citation>
    <scope>NUCLEOTIDE SEQUENCE [LARGE SCALE GENOMIC DNA]</scope>
    <source>
        <strain evidence="7 8">IEGM 60</strain>
    </source>
</reference>
<keyword evidence="8" id="KW-1185">Reference proteome</keyword>
<evidence type="ECO:0000256" key="5">
    <source>
        <dbReference type="SAM" id="Phobius"/>
    </source>
</evidence>
<dbReference type="PANTHER" id="PTHR42770:SF8">
    <property type="entry name" value="PUTRESCINE IMPORTER PUUP"/>
    <property type="match status" value="1"/>
</dbReference>
<feature type="transmembrane region" description="Helical" evidence="5">
    <location>
        <begin position="202"/>
        <end position="219"/>
    </location>
</feature>
<comment type="caution">
    <text evidence="7">The sequence shown here is derived from an EMBL/GenBank/DDBJ whole genome shotgun (WGS) entry which is preliminary data.</text>
</comment>
<feature type="transmembrane region" description="Helical" evidence="5">
    <location>
        <begin position="61"/>
        <end position="82"/>
    </location>
</feature>
<protein>
    <submittedName>
        <fullName evidence="7">APC family permease</fullName>
    </submittedName>
</protein>
<feature type="transmembrane region" description="Helical" evidence="5">
    <location>
        <begin position="134"/>
        <end position="154"/>
    </location>
</feature>
<keyword evidence="4 5" id="KW-0472">Membrane</keyword>
<feature type="transmembrane region" description="Helical" evidence="5">
    <location>
        <begin position="394"/>
        <end position="412"/>
    </location>
</feature>
<feature type="transmembrane region" description="Helical" evidence="5">
    <location>
        <begin position="239"/>
        <end position="261"/>
    </location>
</feature>
<evidence type="ECO:0000259" key="6">
    <source>
        <dbReference type="Pfam" id="PF00324"/>
    </source>
</evidence>
<dbReference type="PANTHER" id="PTHR42770">
    <property type="entry name" value="AMINO ACID TRANSPORTER-RELATED"/>
    <property type="match status" value="1"/>
</dbReference>
<feature type="transmembrane region" description="Helical" evidence="5">
    <location>
        <begin position="23"/>
        <end position="49"/>
    </location>
</feature>
<dbReference type="PIRSF" id="PIRSF006060">
    <property type="entry name" value="AA_transporter"/>
    <property type="match status" value="1"/>
</dbReference>
<evidence type="ECO:0000313" key="8">
    <source>
        <dbReference type="Proteomes" id="UP001185737"/>
    </source>
</evidence>
<evidence type="ECO:0000256" key="4">
    <source>
        <dbReference type="ARBA" id="ARBA00023136"/>
    </source>
</evidence>
<dbReference type="Proteomes" id="UP001185737">
    <property type="component" value="Unassembled WGS sequence"/>
</dbReference>
<feature type="transmembrane region" description="Helical" evidence="5">
    <location>
        <begin position="281"/>
        <end position="314"/>
    </location>
</feature>
<feature type="transmembrane region" description="Helical" evidence="5">
    <location>
        <begin position="360"/>
        <end position="382"/>
    </location>
</feature>